<protein>
    <recommendedName>
        <fullName evidence="3">GIY-YIG domain-containing protein</fullName>
    </recommendedName>
</protein>
<keyword evidence="2" id="KW-1185">Reference proteome</keyword>
<evidence type="ECO:0008006" key="3">
    <source>
        <dbReference type="Google" id="ProtNLM"/>
    </source>
</evidence>
<dbReference type="EMBL" id="BX908798">
    <property type="protein sequence ID" value="SPJ31616.1"/>
    <property type="molecule type" value="Genomic_DNA"/>
</dbReference>
<dbReference type="KEGG" id="pcu:PC_RS01710"/>
<accession>A0A2P9H9F1</accession>
<reference evidence="1 2" key="1">
    <citation type="journal article" date="2004" name="Science">
        <title>Illuminating the evolutionary history of chlamydiae.</title>
        <authorList>
            <person name="Horn M."/>
            <person name="Collingro A."/>
            <person name="Schmitz-Esser S."/>
            <person name="Beier C.L."/>
            <person name="Purkhold U."/>
            <person name="Fartmann B."/>
            <person name="Brandt P."/>
            <person name="Nyakatura G.J."/>
            <person name="Droege M."/>
            <person name="Frishman D."/>
            <person name="Rattei T."/>
            <person name="Mewes H."/>
            <person name="Wagner M."/>
        </authorList>
    </citation>
    <scope>NUCLEOTIDE SEQUENCE [LARGE SCALE GENOMIC DNA]</scope>
    <source>
        <strain evidence="1 2">UWE25</strain>
    </source>
</reference>
<dbReference type="Proteomes" id="UP000000529">
    <property type="component" value="Chromosome"/>
</dbReference>
<name>A0A2P9H9F1_PARUW</name>
<proteinExistence type="predicted"/>
<gene>
    <name evidence="1" type="ORF">PC_RS01710</name>
</gene>
<organism evidence="1 2">
    <name type="scientific">Protochlamydia amoebophila (strain UWE25)</name>
    <dbReference type="NCBI Taxonomy" id="264201"/>
    <lineage>
        <taxon>Bacteria</taxon>
        <taxon>Pseudomonadati</taxon>
        <taxon>Chlamydiota</taxon>
        <taxon>Chlamydiia</taxon>
        <taxon>Parachlamydiales</taxon>
        <taxon>Parachlamydiaceae</taxon>
        <taxon>Candidatus Protochlamydia</taxon>
    </lineage>
</organism>
<dbReference type="Gene3D" id="3.40.1440.40">
    <property type="match status" value="1"/>
</dbReference>
<dbReference type="AlphaFoldDB" id="A0A2P9H9F1"/>
<sequence>MYNNCFFTNNFFSELDFTFDIFNFPKSCENSLNNFISKEDKRNYSSFRKIKKVREKGISSKTQIFKRRVFNERSIPTDFLSKRKKKPVIIRKSSLNLTSLSKMARIPHLCEDTTKEHIDNKFDGKNSQVLNVCFLDSQLTINYSPIRFSESKESESNERMSTEFKFDEASIDYSSEGNESTIAYSPIRFSESRESESNERMSTEFKLDEASIDYSSEVNESTVDYSPIRFFESEELESTERMFVESKFDEASIDYSSEGNESTIDYSISAALQEFEPVSLDSDFFEQQKPKEWFPIKIDGNNKISFSINANAKKIKQLIYIFRNHTTDEIALIGKTGTSFSARMNHYKTKFNKSVKPSNQSKKKFITAVQNNPTHFEVAILYVLKEGENLDTFETGFIKSKKPLYNQRNGGGGGLTHSEEVSAIYAIPKNPLLLTPEKRFRFRVIDTSIRPEIDQEIYKKMLSIADKVQGILYSIKEIGTEKRYIGYTTGNNPHTRIRQHGYQAQTFFPFSDQYDPEEKDGALHPAMGQNPEGFSFGFLPILHDLSEMKLDELNEYAIVSTIGEAEKTAIKILKTLVSQGGFNCNGGGGGPISGGIARRLNFD</sequence>
<dbReference type="OrthoDB" id="22146at2"/>
<evidence type="ECO:0000313" key="1">
    <source>
        <dbReference type="EMBL" id="SPJ31616.1"/>
    </source>
</evidence>
<dbReference type="InterPro" id="IPR053748">
    <property type="entry name" value="Host_DNA_Degrad_Endo"/>
</dbReference>
<evidence type="ECO:0000313" key="2">
    <source>
        <dbReference type="Proteomes" id="UP000000529"/>
    </source>
</evidence>